<feature type="binding site" evidence="5">
    <location>
        <position position="299"/>
    </location>
    <ligand>
        <name>S-adenosyl-L-methionine</name>
        <dbReference type="ChEBI" id="CHEBI:59789"/>
    </ligand>
</feature>
<dbReference type="SUPFAM" id="SSF53335">
    <property type="entry name" value="S-adenosyl-L-methionine-dependent methyltransferases"/>
    <property type="match status" value="1"/>
</dbReference>
<dbReference type="PANTHER" id="PTHR22807:SF16">
    <property type="entry name" value="SAM-DEPENDENT MTASE RSMB_NOP-TYPE DOMAIN-CONTAINING PROTEIN"/>
    <property type="match status" value="1"/>
</dbReference>
<dbReference type="Pfam" id="PF01189">
    <property type="entry name" value="Methyltr_RsmB-F"/>
    <property type="match status" value="1"/>
</dbReference>
<comment type="similarity">
    <text evidence="5">Belongs to the class I-like SAM-binding methyltransferase superfamily. RsmB/NOP family.</text>
</comment>
<dbReference type="InterPro" id="IPR049560">
    <property type="entry name" value="MeTrfase_RsmB-F_NOP2_cat"/>
</dbReference>
<organism evidence="8 9">
    <name type="scientific">Physocladia obscura</name>
    <dbReference type="NCBI Taxonomy" id="109957"/>
    <lineage>
        <taxon>Eukaryota</taxon>
        <taxon>Fungi</taxon>
        <taxon>Fungi incertae sedis</taxon>
        <taxon>Chytridiomycota</taxon>
        <taxon>Chytridiomycota incertae sedis</taxon>
        <taxon>Chytridiomycetes</taxon>
        <taxon>Chytridiales</taxon>
        <taxon>Chytriomycetaceae</taxon>
        <taxon>Physocladia</taxon>
    </lineage>
</organism>
<dbReference type="PROSITE" id="PS51686">
    <property type="entry name" value="SAM_MT_RSMB_NOP"/>
    <property type="match status" value="1"/>
</dbReference>
<keyword evidence="3 5" id="KW-0949">S-adenosyl-L-methionine</keyword>
<dbReference type="GO" id="GO:0001510">
    <property type="term" value="P:RNA methylation"/>
    <property type="evidence" value="ECO:0007669"/>
    <property type="project" value="InterPro"/>
</dbReference>
<dbReference type="PRINTS" id="PR02008">
    <property type="entry name" value="RCMTFAMILY"/>
</dbReference>
<evidence type="ECO:0000256" key="3">
    <source>
        <dbReference type="ARBA" id="ARBA00022691"/>
    </source>
</evidence>
<dbReference type="InterPro" id="IPR023269">
    <property type="entry name" value="RCMT_subfamily_9"/>
</dbReference>
<keyword evidence="4 5" id="KW-0694">RNA-binding</keyword>
<evidence type="ECO:0000259" key="7">
    <source>
        <dbReference type="PROSITE" id="PS51686"/>
    </source>
</evidence>
<dbReference type="InterPro" id="IPR001678">
    <property type="entry name" value="MeTrfase_RsmB-F_NOP2_dom"/>
</dbReference>
<dbReference type="EMBL" id="JADGJH010000498">
    <property type="protein sequence ID" value="KAJ3127678.1"/>
    <property type="molecule type" value="Genomic_DNA"/>
</dbReference>
<name>A0AAD5T347_9FUNG</name>
<reference evidence="8" key="1">
    <citation type="submission" date="2020-05" db="EMBL/GenBank/DDBJ databases">
        <title>Phylogenomic resolution of chytrid fungi.</title>
        <authorList>
            <person name="Stajich J.E."/>
            <person name="Amses K."/>
            <person name="Simmons R."/>
            <person name="Seto K."/>
            <person name="Myers J."/>
            <person name="Bonds A."/>
            <person name="Quandt C.A."/>
            <person name="Barry K."/>
            <person name="Liu P."/>
            <person name="Grigoriev I."/>
            <person name="Longcore J.E."/>
            <person name="James T.Y."/>
        </authorList>
    </citation>
    <scope>NUCLEOTIDE SEQUENCE</scope>
    <source>
        <strain evidence="8">JEL0513</strain>
    </source>
</reference>
<comment type="caution">
    <text evidence="5">Lacks conserved residue(s) required for the propagation of feature annotation.</text>
</comment>
<evidence type="ECO:0000313" key="9">
    <source>
        <dbReference type="Proteomes" id="UP001211907"/>
    </source>
</evidence>
<gene>
    <name evidence="8" type="ORF">HK100_009596</name>
</gene>
<protein>
    <recommendedName>
        <fullName evidence="7">SAM-dependent MTase RsmB/NOP-type domain-containing protein</fullName>
    </recommendedName>
</protein>
<evidence type="ECO:0000256" key="1">
    <source>
        <dbReference type="ARBA" id="ARBA00022603"/>
    </source>
</evidence>
<feature type="active site" description="Nucleophile" evidence="5">
    <location>
        <position position="361"/>
    </location>
</feature>
<evidence type="ECO:0000313" key="8">
    <source>
        <dbReference type="EMBL" id="KAJ3127678.1"/>
    </source>
</evidence>
<dbReference type="GO" id="GO:0003723">
    <property type="term" value="F:RNA binding"/>
    <property type="evidence" value="ECO:0007669"/>
    <property type="project" value="UniProtKB-UniRule"/>
</dbReference>
<dbReference type="InterPro" id="IPR029063">
    <property type="entry name" value="SAM-dependent_MTases_sf"/>
</dbReference>
<feature type="region of interest" description="Disordered" evidence="6">
    <location>
        <begin position="152"/>
        <end position="171"/>
    </location>
</feature>
<dbReference type="Gene3D" id="3.40.50.150">
    <property type="entry name" value="Vaccinia Virus protein VP39"/>
    <property type="match status" value="1"/>
</dbReference>
<evidence type="ECO:0000256" key="6">
    <source>
        <dbReference type="SAM" id="MobiDB-lite"/>
    </source>
</evidence>
<proteinExistence type="inferred from homology"/>
<sequence>MTVTETFPAKFREFLTANNISTLAYADSEMLPRYVRVNPRGREVDDDGVSDAEWLASELELDLGQLRRVEWLPTCFGGVFAVDAAAHVTLATKSAFTAALIHGIDAASCAAVAALGPVAADDHVLDLCCAPGAKLCLLADLIEQNANIRTQNPQTRNAANPHKATSPTSIHLSGSVTGVDLSPHRIATCKSLLRKYKVSRFRLFALDGTTFNVHAPSRIGAWSRASGLQHLDNAPISTEKLAVSADQTVETEVKTEDFSIVTAATISTTLIKPFHVTKLLRNDPQIVSPRLLYDKVLVDAECTHDGSISHLIKCNREGWQKFEEYFSDPKKMDALEILQRNLLSNGFRLLKPGGVLVYSTCSFLRRQNEDIIEWFIKNNTPNAILEDIPNASEFPVAKPLSHSTAKMLRFTPTASKTSGLEYAGNEKEEV</sequence>
<evidence type="ECO:0000256" key="5">
    <source>
        <dbReference type="PROSITE-ProRule" id="PRU01023"/>
    </source>
</evidence>
<dbReference type="AlphaFoldDB" id="A0AAD5T347"/>
<comment type="caution">
    <text evidence="8">The sequence shown here is derived from an EMBL/GenBank/DDBJ whole genome shotgun (WGS) entry which is preliminary data.</text>
</comment>
<keyword evidence="2 5" id="KW-0808">Transferase</keyword>
<dbReference type="PRINTS" id="PR02010">
    <property type="entry name" value="RCMT9"/>
</dbReference>
<accession>A0AAD5T347</accession>
<keyword evidence="1 5" id="KW-0489">Methyltransferase</keyword>
<evidence type="ECO:0000256" key="4">
    <source>
        <dbReference type="ARBA" id="ARBA00022884"/>
    </source>
</evidence>
<feature type="domain" description="SAM-dependent MTase RsmB/NOP-type" evidence="7">
    <location>
        <begin position="293"/>
        <end position="428"/>
    </location>
</feature>
<keyword evidence="9" id="KW-1185">Reference proteome</keyword>
<evidence type="ECO:0000256" key="2">
    <source>
        <dbReference type="ARBA" id="ARBA00022679"/>
    </source>
</evidence>
<dbReference type="Proteomes" id="UP001211907">
    <property type="component" value="Unassembled WGS sequence"/>
</dbReference>
<dbReference type="InterPro" id="IPR023267">
    <property type="entry name" value="RCMT"/>
</dbReference>
<dbReference type="GO" id="GO:0008173">
    <property type="term" value="F:RNA methyltransferase activity"/>
    <property type="evidence" value="ECO:0007669"/>
    <property type="project" value="InterPro"/>
</dbReference>
<dbReference type="PANTHER" id="PTHR22807">
    <property type="entry name" value="NOP2 YEAST -RELATED NOL1/NOP2/FMU SUN DOMAIN-CONTAINING"/>
    <property type="match status" value="1"/>
</dbReference>